<dbReference type="PATRIC" id="fig|45067.4.peg.1375"/>
<name>A0A0W0VPD9_9GAMM</name>
<comment type="caution">
    <text evidence="1">The sequence shown here is derived from an EMBL/GenBank/DDBJ whole genome shotgun (WGS) entry which is preliminary data.</text>
</comment>
<protein>
    <submittedName>
        <fullName evidence="1">Uncharacterized protein</fullName>
    </submittedName>
</protein>
<dbReference type="RefSeq" id="WP_231950114.1">
    <property type="nucleotide sequence ID" value="NZ_CAAAJD010000005.1"/>
</dbReference>
<reference evidence="1 2" key="1">
    <citation type="submission" date="2015-11" db="EMBL/GenBank/DDBJ databases">
        <title>Genomic analysis of 38 Legionella species identifies large and diverse effector repertoires.</title>
        <authorList>
            <person name="Burstein D."/>
            <person name="Amaro F."/>
            <person name="Zusman T."/>
            <person name="Lifshitz Z."/>
            <person name="Cohen O."/>
            <person name="Gilbert J.A."/>
            <person name="Pupko T."/>
            <person name="Shuman H.A."/>
            <person name="Segal G."/>
        </authorList>
    </citation>
    <scope>NUCLEOTIDE SEQUENCE [LARGE SCALE GENOMIC DNA]</scope>
    <source>
        <strain evidence="1 2">ATCC 49751</strain>
    </source>
</reference>
<evidence type="ECO:0000313" key="2">
    <source>
        <dbReference type="Proteomes" id="UP000054869"/>
    </source>
</evidence>
<dbReference type="Proteomes" id="UP000054869">
    <property type="component" value="Unassembled WGS sequence"/>
</dbReference>
<sequence length="84" mass="10014">MQLSVDSIYETFRSGSLPTIYEELSWLPNYDNIEQLGNYSPLFKYENGVLLKRAKNYDRYDYHWTPYWSGLITLLEFTTNSKKS</sequence>
<keyword evidence="2" id="KW-1185">Reference proteome</keyword>
<proteinExistence type="predicted"/>
<evidence type="ECO:0000313" key="1">
    <source>
        <dbReference type="EMBL" id="KTD22048.1"/>
    </source>
</evidence>
<accession>A0A0W0VPD9</accession>
<dbReference type="EMBL" id="LNYI01000028">
    <property type="protein sequence ID" value="KTD22048.1"/>
    <property type="molecule type" value="Genomic_DNA"/>
</dbReference>
<dbReference type="STRING" id="45067.Llan_1311"/>
<dbReference type="AlphaFoldDB" id="A0A0W0VPD9"/>
<organism evidence="1 2">
    <name type="scientific">Legionella lansingensis</name>
    <dbReference type="NCBI Taxonomy" id="45067"/>
    <lineage>
        <taxon>Bacteria</taxon>
        <taxon>Pseudomonadati</taxon>
        <taxon>Pseudomonadota</taxon>
        <taxon>Gammaproteobacteria</taxon>
        <taxon>Legionellales</taxon>
        <taxon>Legionellaceae</taxon>
        <taxon>Legionella</taxon>
    </lineage>
</organism>
<gene>
    <name evidence="1" type="ORF">Llan_1311</name>
</gene>